<feature type="compositionally biased region" description="Acidic residues" evidence="2">
    <location>
        <begin position="262"/>
        <end position="272"/>
    </location>
</feature>
<organism evidence="3 4">
    <name type="scientific">Aspergillus avenaceus</name>
    <dbReference type="NCBI Taxonomy" id="36643"/>
    <lineage>
        <taxon>Eukaryota</taxon>
        <taxon>Fungi</taxon>
        <taxon>Dikarya</taxon>
        <taxon>Ascomycota</taxon>
        <taxon>Pezizomycotina</taxon>
        <taxon>Eurotiomycetes</taxon>
        <taxon>Eurotiomycetidae</taxon>
        <taxon>Eurotiales</taxon>
        <taxon>Aspergillaceae</taxon>
        <taxon>Aspergillus</taxon>
        <taxon>Aspergillus subgen. Circumdati</taxon>
    </lineage>
</organism>
<dbReference type="AlphaFoldDB" id="A0A5N6TP96"/>
<sequence>MSSNKFDVSRIVRILRSDDPGSYVLLQVTPVGPGALDLDIAATEGENPYSGSVRHSRLRELCNMNYQGEDREWAQIVSYVFDCPEESAAKSDLLPGIESSASVVESADGESMELIITIRKRIQSITQRLGSLILKQDDEQAIHLFEWSGVAVARMNAVEQRFYSLLARYRSAEDTIKQLNKQLEDFIYAKDRHEDQILVNLVQLLNEKKLKIRNQQRILASANVDVERVSEIQDATLGRHCQLSGKGKQAKSAFRGASNSEFESEDGFDEMQVDQKPRSNEHQFNSETEDEKHSIPQSLEEIGADTTSEEGTPASLAEASSRSKTEKSKPNGSYGRSIMEQTVPHPPRRVLPFANRTQSSKIVLPQAQQQEDLVHVSTGETDDDEL</sequence>
<proteinExistence type="predicted"/>
<gene>
    <name evidence="3" type="ORF">BDV25DRAFT_159282</name>
</gene>
<dbReference type="EMBL" id="ML742183">
    <property type="protein sequence ID" value="KAE8147951.1"/>
    <property type="molecule type" value="Genomic_DNA"/>
</dbReference>
<evidence type="ECO:0000313" key="4">
    <source>
        <dbReference type="Proteomes" id="UP000325780"/>
    </source>
</evidence>
<dbReference type="SUPFAM" id="SSF58022">
    <property type="entry name" value="XRCC4, C-terminal oligomerization domain"/>
    <property type="match status" value="1"/>
</dbReference>
<protein>
    <submittedName>
        <fullName evidence="3">Uncharacterized protein</fullName>
    </submittedName>
</protein>
<feature type="coiled-coil region" evidence="1">
    <location>
        <begin position="169"/>
        <end position="196"/>
    </location>
</feature>
<keyword evidence="4" id="KW-1185">Reference proteome</keyword>
<dbReference type="Proteomes" id="UP000325780">
    <property type="component" value="Unassembled WGS sequence"/>
</dbReference>
<evidence type="ECO:0000313" key="3">
    <source>
        <dbReference type="EMBL" id="KAE8147951.1"/>
    </source>
</evidence>
<feature type="region of interest" description="Disordered" evidence="2">
    <location>
        <begin position="242"/>
        <end position="386"/>
    </location>
</feature>
<dbReference type="InterPro" id="IPR014751">
    <property type="entry name" value="XRCC4-like_C"/>
</dbReference>
<evidence type="ECO:0000256" key="2">
    <source>
        <dbReference type="SAM" id="MobiDB-lite"/>
    </source>
</evidence>
<dbReference type="Gene3D" id="1.20.5.370">
    <property type="match status" value="1"/>
</dbReference>
<accession>A0A5N6TP96</accession>
<dbReference type="OrthoDB" id="8064436at2759"/>
<reference evidence="3 4" key="1">
    <citation type="submission" date="2019-04" db="EMBL/GenBank/DDBJ databases">
        <title>Friends and foes A comparative genomics study of 23 Aspergillus species from section Flavi.</title>
        <authorList>
            <consortium name="DOE Joint Genome Institute"/>
            <person name="Kjaerbolling I."/>
            <person name="Vesth T."/>
            <person name="Frisvad J.C."/>
            <person name="Nybo J.L."/>
            <person name="Theobald S."/>
            <person name="Kildgaard S."/>
            <person name="Isbrandt T."/>
            <person name="Kuo A."/>
            <person name="Sato A."/>
            <person name="Lyhne E.K."/>
            <person name="Kogle M.E."/>
            <person name="Wiebenga A."/>
            <person name="Kun R.S."/>
            <person name="Lubbers R.J."/>
            <person name="Makela M.R."/>
            <person name="Barry K."/>
            <person name="Chovatia M."/>
            <person name="Clum A."/>
            <person name="Daum C."/>
            <person name="Haridas S."/>
            <person name="He G."/>
            <person name="LaButti K."/>
            <person name="Lipzen A."/>
            <person name="Mondo S."/>
            <person name="Riley R."/>
            <person name="Salamov A."/>
            <person name="Simmons B.A."/>
            <person name="Magnuson J.K."/>
            <person name="Henrissat B."/>
            <person name="Mortensen U.H."/>
            <person name="Larsen T.O."/>
            <person name="Devries R.P."/>
            <person name="Grigoriev I.V."/>
            <person name="Machida M."/>
            <person name="Baker S.E."/>
            <person name="Andersen M.R."/>
        </authorList>
    </citation>
    <scope>NUCLEOTIDE SEQUENCE [LARGE SCALE GENOMIC DNA]</scope>
    <source>
        <strain evidence="3 4">IBT 18842</strain>
    </source>
</reference>
<evidence type="ECO:0000256" key="1">
    <source>
        <dbReference type="SAM" id="Coils"/>
    </source>
</evidence>
<name>A0A5N6TP96_ASPAV</name>
<dbReference type="PANTHER" id="PTHR42067:SF1">
    <property type="entry name" value="MITOTIC APPARATUS PROTEIN P62"/>
    <property type="match status" value="1"/>
</dbReference>
<feature type="compositionally biased region" description="Polar residues" evidence="2">
    <location>
        <begin position="355"/>
        <end position="371"/>
    </location>
</feature>
<dbReference type="PANTHER" id="PTHR42067">
    <property type="entry name" value="YALI0C15378P"/>
    <property type="match status" value="1"/>
</dbReference>
<keyword evidence="1" id="KW-0175">Coiled coil</keyword>